<dbReference type="Pfam" id="PF01370">
    <property type="entry name" value="Epimerase"/>
    <property type="match status" value="1"/>
</dbReference>
<dbReference type="PANTHER" id="PTHR43000">
    <property type="entry name" value="DTDP-D-GLUCOSE 4,6-DEHYDRATASE-RELATED"/>
    <property type="match status" value="1"/>
</dbReference>
<dbReference type="Proteomes" id="UP001209681">
    <property type="component" value="Unassembled WGS sequence"/>
</dbReference>
<evidence type="ECO:0000256" key="1">
    <source>
        <dbReference type="ARBA" id="ARBA00007637"/>
    </source>
</evidence>
<dbReference type="InterPro" id="IPR001509">
    <property type="entry name" value="Epimerase_deHydtase"/>
</dbReference>
<name>A0ABT3NCY9_9BACT</name>
<keyword evidence="4" id="KW-1185">Reference proteome</keyword>
<dbReference type="RefSeq" id="WP_265426264.1">
    <property type="nucleotide sequence ID" value="NZ_JAPFPW010000031.1"/>
</dbReference>
<evidence type="ECO:0000313" key="3">
    <source>
        <dbReference type="EMBL" id="MCW7755321.1"/>
    </source>
</evidence>
<reference evidence="3 4" key="1">
    <citation type="submission" date="2022-11" db="EMBL/GenBank/DDBJ databases">
        <title>Desulfobotulus tamanensis H1 sp. nov. - anaerobic, alkaliphilic, sulphate reducing bacterium isolated from terrestrial mud volcano.</title>
        <authorList>
            <person name="Frolova A."/>
            <person name="Merkel A.Y."/>
            <person name="Slobodkin A.I."/>
        </authorList>
    </citation>
    <scope>NUCLEOTIDE SEQUENCE [LARGE SCALE GENOMIC DNA]</scope>
    <source>
        <strain evidence="3 4">H1</strain>
    </source>
</reference>
<dbReference type="EMBL" id="JAPFPW010000031">
    <property type="protein sequence ID" value="MCW7755321.1"/>
    <property type="molecule type" value="Genomic_DNA"/>
</dbReference>
<protein>
    <submittedName>
        <fullName evidence="3">NAD-dependent epimerase/dehydratase family protein</fullName>
    </submittedName>
</protein>
<accession>A0ABT3NCY9</accession>
<dbReference type="InterPro" id="IPR036291">
    <property type="entry name" value="NAD(P)-bd_dom_sf"/>
</dbReference>
<comment type="similarity">
    <text evidence="1">Belongs to the NAD(P)-dependent epimerase/dehydratase family.</text>
</comment>
<organism evidence="3 4">
    <name type="scientific">Desulfobotulus pelophilus</name>
    <dbReference type="NCBI Taxonomy" id="2823377"/>
    <lineage>
        <taxon>Bacteria</taxon>
        <taxon>Pseudomonadati</taxon>
        <taxon>Thermodesulfobacteriota</taxon>
        <taxon>Desulfobacteria</taxon>
        <taxon>Desulfobacterales</taxon>
        <taxon>Desulfobacteraceae</taxon>
        <taxon>Desulfobotulus</taxon>
    </lineage>
</organism>
<dbReference type="SUPFAM" id="SSF51735">
    <property type="entry name" value="NAD(P)-binding Rossmann-fold domains"/>
    <property type="match status" value="1"/>
</dbReference>
<evidence type="ECO:0000313" key="4">
    <source>
        <dbReference type="Proteomes" id="UP001209681"/>
    </source>
</evidence>
<dbReference type="Gene3D" id="3.40.50.720">
    <property type="entry name" value="NAD(P)-binding Rossmann-like Domain"/>
    <property type="match status" value="1"/>
</dbReference>
<evidence type="ECO:0000259" key="2">
    <source>
        <dbReference type="Pfam" id="PF01370"/>
    </source>
</evidence>
<gene>
    <name evidence="3" type="ORF">OOT00_15160</name>
</gene>
<comment type="caution">
    <text evidence="3">The sequence shown here is derived from an EMBL/GenBank/DDBJ whole genome shotgun (WGS) entry which is preliminary data.</text>
</comment>
<feature type="domain" description="NAD-dependent epimerase/dehydratase" evidence="2">
    <location>
        <begin position="9"/>
        <end position="233"/>
    </location>
</feature>
<proteinExistence type="inferred from homology"/>
<sequence>MLETTNKSILVTGASGFIGSAVIRQLAEEYDVKGTVRQAVKVSYPWQMLHVDSMGENRRVEWAPVLHGTGVVIHAAGLAHLPRKDRRNTLHFFREVNTHGTLHLAEQAAAAGVDRFIYLSSIKVNGESSQPEKPFRTEDRPNPSDYYAISKMEAEEGLKKIAEQTGMEVVIIRPVLVYGPGVRANFLALMKWVAKGLPLPLGKALNLRSFVFVDNLVSLIRTCIVHPEAAGRTFLVSDGADISTADLVRVMGKTLGKSPLILPVSQFFLESMASALGRRDSVQRLFGYLQVDIEETKRLLNWRPPVSMEQGLQQTAEHFMKGRI</sequence>